<gene>
    <name evidence="2" type="ORF">ACFSX9_09375</name>
</gene>
<dbReference type="EMBL" id="JBHUOL010000012">
    <property type="protein sequence ID" value="MFD2908947.1"/>
    <property type="molecule type" value="Genomic_DNA"/>
</dbReference>
<dbReference type="RefSeq" id="WP_379806941.1">
    <property type="nucleotide sequence ID" value="NZ_JBHUOL010000012.1"/>
</dbReference>
<name>A0ABW5Z8C0_9FLAO</name>
<accession>A0ABW5Z8C0</accession>
<dbReference type="Proteomes" id="UP001597549">
    <property type="component" value="Unassembled WGS sequence"/>
</dbReference>
<keyword evidence="1" id="KW-0732">Signal</keyword>
<feature type="chain" id="PRO_5046598203" description="Cell wall anchor protein" evidence="1">
    <location>
        <begin position="27"/>
        <end position="497"/>
    </location>
</feature>
<evidence type="ECO:0000313" key="2">
    <source>
        <dbReference type="EMBL" id="MFD2908947.1"/>
    </source>
</evidence>
<sequence length="497" mass="52986">MIKINYKLRNCICVFMFLFTMQYAFAQVGINTTTPHPSSILDVSSAEKGMLAPRLTTVQRLAITTPAESLLVYDTTEKGFYYYNNTSSSWIKLANDNKRNNYKLIKSVADLAQESIDGGGAGYLLNTNTFYEINGTITLVKPINLNDAYVSGLDANEDVLSFPGGTVFEGTKGGSIKNVTLKGAQAFNITGPGIATNSSLLIQNTIIDGMTTGVGNISSLGLYYGGIVQFINNANGIVYSNIGNCLLDNQAWLSSNNGTFEKFTGGFGLVEKGSGFSTVNGNDIAFDVSAVGLTIGTGTLSGTVFSGTTTAPSGYIKGYAPANTYPGYNFSDVWYVDSPGIPREGDAAATGNLYKSNRTFVETDTNAGTPGLKLNTPITLSTNLFRFSSATVGRLTYEGKKPRAFQATATLSYEGVGSNTNTDYVFYFVRVGSNGISTIPLPETEIFSDSKSNSIISTITVSGTIVLAENESIEVHVQRIGGSTTKVNLVSYNLSIK</sequence>
<proteinExistence type="predicted"/>
<evidence type="ECO:0000313" key="3">
    <source>
        <dbReference type="Proteomes" id="UP001597549"/>
    </source>
</evidence>
<protein>
    <recommendedName>
        <fullName evidence="4">Cell wall anchor protein</fullName>
    </recommendedName>
</protein>
<evidence type="ECO:0008006" key="4">
    <source>
        <dbReference type="Google" id="ProtNLM"/>
    </source>
</evidence>
<organism evidence="2 3">
    <name type="scientific">Flavobacterium ardleyense</name>
    <dbReference type="NCBI Taxonomy" id="2038737"/>
    <lineage>
        <taxon>Bacteria</taxon>
        <taxon>Pseudomonadati</taxon>
        <taxon>Bacteroidota</taxon>
        <taxon>Flavobacteriia</taxon>
        <taxon>Flavobacteriales</taxon>
        <taxon>Flavobacteriaceae</taxon>
        <taxon>Flavobacterium</taxon>
    </lineage>
</organism>
<reference evidence="3" key="1">
    <citation type="journal article" date="2019" name="Int. J. Syst. Evol. Microbiol.">
        <title>The Global Catalogue of Microorganisms (GCM) 10K type strain sequencing project: providing services to taxonomists for standard genome sequencing and annotation.</title>
        <authorList>
            <consortium name="The Broad Institute Genomics Platform"/>
            <consortium name="The Broad Institute Genome Sequencing Center for Infectious Disease"/>
            <person name="Wu L."/>
            <person name="Ma J."/>
        </authorList>
    </citation>
    <scope>NUCLEOTIDE SEQUENCE [LARGE SCALE GENOMIC DNA]</scope>
    <source>
        <strain evidence="3">KCTC 52644</strain>
    </source>
</reference>
<feature type="signal peptide" evidence="1">
    <location>
        <begin position="1"/>
        <end position="26"/>
    </location>
</feature>
<evidence type="ECO:0000256" key="1">
    <source>
        <dbReference type="SAM" id="SignalP"/>
    </source>
</evidence>
<comment type="caution">
    <text evidence="2">The sequence shown here is derived from an EMBL/GenBank/DDBJ whole genome shotgun (WGS) entry which is preliminary data.</text>
</comment>
<keyword evidence="3" id="KW-1185">Reference proteome</keyword>